<gene>
    <name evidence="10" type="ORF">OCV99_01490</name>
</gene>
<dbReference type="InterPro" id="IPR011006">
    <property type="entry name" value="CheY-like_superfamily"/>
</dbReference>
<dbReference type="InterPro" id="IPR001789">
    <property type="entry name" value="Sig_transdc_resp-reg_receiver"/>
</dbReference>
<evidence type="ECO:0000256" key="6">
    <source>
        <dbReference type="ARBA" id="ARBA00023163"/>
    </source>
</evidence>
<keyword evidence="11" id="KW-1185">Reference proteome</keyword>
<proteinExistence type="predicted"/>
<dbReference type="RefSeq" id="WP_158367469.1">
    <property type="nucleotide sequence ID" value="NZ_JAOQJU010000001.1"/>
</dbReference>
<keyword evidence="6" id="KW-0804">Transcription</keyword>
<protein>
    <recommendedName>
        <fullName evidence="1">Stage 0 sporulation protein A homolog</fullName>
    </recommendedName>
</protein>
<evidence type="ECO:0000256" key="3">
    <source>
        <dbReference type="ARBA" id="ARBA00023012"/>
    </source>
</evidence>
<dbReference type="SMART" id="SM00850">
    <property type="entry name" value="LytTR"/>
    <property type="match status" value="1"/>
</dbReference>
<comment type="caution">
    <text evidence="10">The sequence shown here is derived from an EMBL/GenBank/DDBJ whole genome shotgun (WGS) entry which is preliminary data.</text>
</comment>
<evidence type="ECO:0000256" key="5">
    <source>
        <dbReference type="ARBA" id="ARBA00023125"/>
    </source>
</evidence>
<organism evidence="10 11">
    <name type="scientific">Dorea acetigenes</name>
    <dbReference type="NCBI Taxonomy" id="2981787"/>
    <lineage>
        <taxon>Bacteria</taxon>
        <taxon>Bacillati</taxon>
        <taxon>Bacillota</taxon>
        <taxon>Clostridia</taxon>
        <taxon>Lachnospirales</taxon>
        <taxon>Lachnospiraceae</taxon>
        <taxon>Dorea</taxon>
    </lineage>
</organism>
<dbReference type="Gene3D" id="2.40.50.1020">
    <property type="entry name" value="LytTr DNA-binding domain"/>
    <property type="match status" value="1"/>
</dbReference>
<dbReference type="InterPro" id="IPR039420">
    <property type="entry name" value="WalR-like"/>
</dbReference>
<accession>A0ABT2RIL1</accession>
<dbReference type="CDD" id="cd00156">
    <property type="entry name" value="REC"/>
    <property type="match status" value="1"/>
</dbReference>
<feature type="domain" description="Response regulatory" evidence="9">
    <location>
        <begin position="2"/>
        <end position="121"/>
    </location>
</feature>
<reference evidence="10 11" key="1">
    <citation type="journal article" date="2021" name="ISME Commun">
        <title>Automated analysis of genomic sequences facilitates high-throughput and comprehensive description of bacteria.</title>
        <authorList>
            <person name="Hitch T.C.A."/>
        </authorList>
    </citation>
    <scope>NUCLEOTIDE SEQUENCE [LARGE SCALE GENOMIC DNA]</scope>
    <source>
        <strain evidence="10 11">Sanger_03</strain>
    </source>
</reference>
<dbReference type="SUPFAM" id="SSF52172">
    <property type="entry name" value="CheY-like"/>
    <property type="match status" value="1"/>
</dbReference>
<keyword evidence="4" id="KW-0805">Transcription regulation</keyword>
<dbReference type="SMART" id="SM00448">
    <property type="entry name" value="REC"/>
    <property type="match status" value="1"/>
</dbReference>
<name>A0ABT2RIL1_9FIRM</name>
<evidence type="ECO:0000259" key="9">
    <source>
        <dbReference type="PROSITE" id="PS50110"/>
    </source>
</evidence>
<keyword evidence="2 8" id="KW-0597">Phosphoprotein</keyword>
<evidence type="ECO:0000256" key="7">
    <source>
        <dbReference type="ARBA" id="ARBA00024867"/>
    </source>
</evidence>
<dbReference type="PANTHER" id="PTHR48111">
    <property type="entry name" value="REGULATOR OF RPOS"/>
    <property type="match status" value="1"/>
</dbReference>
<dbReference type="Gene3D" id="3.40.50.2300">
    <property type="match status" value="1"/>
</dbReference>
<feature type="modified residue" description="4-aspartylphosphate" evidence="8">
    <location>
        <position position="58"/>
    </location>
</feature>
<evidence type="ECO:0000313" key="11">
    <source>
        <dbReference type="Proteomes" id="UP001652431"/>
    </source>
</evidence>
<sequence>MRIALIDDDSTQISLLSEMILTELSSIGCPDYKIDAYPSGESFLGRERTEIYDVIILDIFMNGLSGIELARKIRQSDDTVHLIFCSASNEFASESYEVNADYYLRKPLTQENVSAMFRRLNLKRMELSQTMILPNGYSVRLRQILYTNYFNHVVTFYFKTEDSYSLRISQAELEDLLLPYGYFFSPIKGMIINLHEVVKLTKDSFLMSNGKMIHITRRKYKEARETYNRFCLKKL</sequence>
<keyword evidence="5" id="KW-0238">DNA-binding</keyword>
<evidence type="ECO:0000256" key="4">
    <source>
        <dbReference type="ARBA" id="ARBA00023015"/>
    </source>
</evidence>
<dbReference type="InterPro" id="IPR007492">
    <property type="entry name" value="LytTR_DNA-bd_dom"/>
</dbReference>
<keyword evidence="3" id="KW-0902">Two-component regulatory system</keyword>
<evidence type="ECO:0000313" key="10">
    <source>
        <dbReference type="EMBL" id="MCU6685239.1"/>
    </source>
</evidence>
<dbReference type="PROSITE" id="PS50110">
    <property type="entry name" value="RESPONSE_REGULATORY"/>
    <property type="match status" value="1"/>
</dbReference>
<evidence type="ECO:0000256" key="8">
    <source>
        <dbReference type="PROSITE-ProRule" id="PRU00169"/>
    </source>
</evidence>
<dbReference type="PANTHER" id="PTHR48111:SF1">
    <property type="entry name" value="TWO-COMPONENT RESPONSE REGULATOR ORR33"/>
    <property type="match status" value="1"/>
</dbReference>
<dbReference type="Proteomes" id="UP001652431">
    <property type="component" value="Unassembled WGS sequence"/>
</dbReference>
<comment type="function">
    <text evidence="7">May play the central regulatory role in sporulation. It may be an element of the effector pathway responsible for the activation of sporulation genes in response to nutritional stress. Spo0A may act in concert with spo0H (a sigma factor) to control the expression of some genes that are critical to the sporulation process.</text>
</comment>
<dbReference type="Pfam" id="PF04397">
    <property type="entry name" value="LytTR"/>
    <property type="match status" value="1"/>
</dbReference>
<evidence type="ECO:0000256" key="2">
    <source>
        <dbReference type="ARBA" id="ARBA00022553"/>
    </source>
</evidence>
<evidence type="ECO:0000256" key="1">
    <source>
        <dbReference type="ARBA" id="ARBA00018672"/>
    </source>
</evidence>
<dbReference type="EMBL" id="JAOQJU010000001">
    <property type="protein sequence ID" value="MCU6685239.1"/>
    <property type="molecule type" value="Genomic_DNA"/>
</dbReference>
<dbReference type="Pfam" id="PF00072">
    <property type="entry name" value="Response_reg"/>
    <property type="match status" value="1"/>
</dbReference>